<dbReference type="EMBL" id="BRYA01000373">
    <property type="protein sequence ID" value="GMI48076.1"/>
    <property type="molecule type" value="Genomic_DNA"/>
</dbReference>
<dbReference type="OrthoDB" id="10267503at2759"/>
<protein>
    <submittedName>
        <fullName evidence="2">Uncharacterized protein</fullName>
    </submittedName>
</protein>
<reference evidence="3" key="1">
    <citation type="journal article" date="2023" name="Commun. Biol.">
        <title>Genome analysis of Parmales, the sister group of diatoms, reveals the evolutionary specialization of diatoms from phago-mixotrophs to photoautotrophs.</title>
        <authorList>
            <person name="Ban H."/>
            <person name="Sato S."/>
            <person name="Yoshikawa S."/>
            <person name="Yamada K."/>
            <person name="Nakamura Y."/>
            <person name="Ichinomiya M."/>
            <person name="Sato N."/>
            <person name="Blanc-Mathieu R."/>
            <person name="Endo H."/>
            <person name="Kuwata A."/>
            <person name="Ogata H."/>
        </authorList>
    </citation>
    <scope>NUCLEOTIDE SEQUENCE [LARGE SCALE GENOMIC DNA]</scope>
</reference>
<gene>
    <name evidence="2" type="ORF">TrCOL_g7617</name>
</gene>
<keyword evidence="3" id="KW-1185">Reference proteome</keyword>
<proteinExistence type="predicted"/>
<feature type="signal peptide" evidence="1">
    <location>
        <begin position="1"/>
        <end position="15"/>
    </location>
</feature>
<dbReference type="Proteomes" id="UP001165065">
    <property type="component" value="Unassembled WGS sequence"/>
</dbReference>
<feature type="chain" id="PRO_5040825388" evidence="1">
    <location>
        <begin position="16"/>
        <end position="210"/>
    </location>
</feature>
<dbReference type="InterPro" id="IPR014984">
    <property type="entry name" value="HopJ"/>
</dbReference>
<dbReference type="AlphaFoldDB" id="A0A9W7GLT7"/>
<evidence type="ECO:0000313" key="3">
    <source>
        <dbReference type="Proteomes" id="UP001165065"/>
    </source>
</evidence>
<name>A0A9W7GLT7_9STRA</name>
<dbReference type="Pfam" id="PF08888">
    <property type="entry name" value="HopJ"/>
    <property type="match status" value="1"/>
</dbReference>
<organism evidence="2 3">
    <name type="scientific">Triparma columacea</name>
    <dbReference type="NCBI Taxonomy" id="722753"/>
    <lineage>
        <taxon>Eukaryota</taxon>
        <taxon>Sar</taxon>
        <taxon>Stramenopiles</taxon>
        <taxon>Ochrophyta</taxon>
        <taxon>Bolidophyceae</taxon>
        <taxon>Parmales</taxon>
        <taxon>Triparmaceae</taxon>
        <taxon>Triparma</taxon>
    </lineage>
</organism>
<comment type="caution">
    <text evidence="2">The sequence shown here is derived from an EMBL/GenBank/DDBJ whole genome shotgun (WGS) entry which is preliminary data.</text>
</comment>
<dbReference type="InterPro" id="IPR038604">
    <property type="entry name" value="HopJ_sf"/>
</dbReference>
<evidence type="ECO:0000256" key="1">
    <source>
        <dbReference type="SAM" id="SignalP"/>
    </source>
</evidence>
<sequence length="210" mass="23161">MKFLLISFLAASANAWVVPCSSTIRPSSTLLRAEIRPATSKAKELRFGWDGTTALGGAVDNSKPARLLEDIKASGETIPEAAELFLQNMEMNPEDFTFAEFLEMINSVYETGLIEFRNGNVLNKEGENEGTAHVLSFAALAELTDEQTLLLWAEHYRDTKADPDGDSHQNIREFMKTGMAGVDFSSHGISLTKKVGGDAEWDWDAESWIP</sequence>
<evidence type="ECO:0000313" key="2">
    <source>
        <dbReference type="EMBL" id="GMI48076.1"/>
    </source>
</evidence>
<accession>A0A9W7GLT7</accession>
<keyword evidence="1" id="KW-0732">Signal</keyword>
<dbReference type="Gene3D" id="3.20.160.10">
    <property type="entry name" value="vpa0580 domain like"/>
    <property type="match status" value="1"/>
</dbReference>